<accession>A0A4Z0HA34</accession>
<name>A0A4Z0HA34_9ACTN</name>
<dbReference type="GO" id="GO:0000976">
    <property type="term" value="F:transcription cis-regulatory region binding"/>
    <property type="evidence" value="ECO:0007669"/>
    <property type="project" value="TreeGrafter"/>
</dbReference>
<feature type="domain" description="HTH tetR-type" evidence="6">
    <location>
        <begin position="20"/>
        <end position="80"/>
    </location>
</feature>
<protein>
    <submittedName>
        <fullName evidence="7">TetR/AcrR family transcriptional regulator</fullName>
    </submittedName>
</protein>
<comment type="caution">
    <text evidence="7">The sequence shown here is derived from an EMBL/GenBank/DDBJ whole genome shotgun (WGS) entry which is preliminary data.</text>
</comment>
<evidence type="ECO:0000313" key="7">
    <source>
        <dbReference type="EMBL" id="TGB14694.1"/>
    </source>
</evidence>
<dbReference type="Pfam" id="PF00440">
    <property type="entry name" value="TetR_N"/>
    <property type="match status" value="1"/>
</dbReference>
<evidence type="ECO:0000256" key="5">
    <source>
        <dbReference type="SAM" id="MobiDB-lite"/>
    </source>
</evidence>
<evidence type="ECO:0000256" key="4">
    <source>
        <dbReference type="PROSITE-ProRule" id="PRU00335"/>
    </source>
</evidence>
<dbReference type="OrthoDB" id="7186128at2"/>
<dbReference type="Proteomes" id="UP000297948">
    <property type="component" value="Unassembled WGS sequence"/>
</dbReference>
<dbReference type="PROSITE" id="PS50977">
    <property type="entry name" value="HTH_TETR_2"/>
    <property type="match status" value="1"/>
</dbReference>
<keyword evidence="2 4" id="KW-0238">DNA-binding</keyword>
<evidence type="ECO:0000259" key="6">
    <source>
        <dbReference type="PROSITE" id="PS50977"/>
    </source>
</evidence>
<dbReference type="InterPro" id="IPR009057">
    <property type="entry name" value="Homeodomain-like_sf"/>
</dbReference>
<feature type="region of interest" description="Disordered" evidence="5">
    <location>
        <begin position="1"/>
        <end position="22"/>
    </location>
</feature>
<evidence type="ECO:0000256" key="1">
    <source>
        <dbReference type="ARBA" id="ARBA00023015"/>
    </source>
</evidence>
<evidence type="ECO:0000256" key="3">
    <source>
        <dbReference type="ARBA" id="ARBA00023163"/>
    </source>
</evidence>
<dbReference type="SUPFAM" id="SSF46689">
    <property type="entry name" value="Homeodomain-like"/>
    <property type="match status" value="1"/>
</dbReference>
<proteinExistence type="predicted"/>
<reference evidence="7 8" key="1">
    <citation type="submission" date="2019-03" db="EMBL/GenBank/DDBJ databases">
        <authorList>
            <person name="Gonzalez-Pimentel J.L."/>
        </authorList>
    </citation>
    <scope>NUCLEOTIDE SEQUENCE [LARGE SCALE GENOMIC DNA]</scope>
    <source>
        <strain evidence="7 8">JCM 31289</strain>
    </source>
</reference>
<dbReference type="RefSeq" id="WP_135338271.1">
    <property type="nucleotide sequence ID" value="NZ_SRID01000048.1"/>
</dbReference>
<dbReference type="InterPro" id="IPR001647">
    <property type="entry name" value="HTH_TetR"/>
</dbReference>
<feature type="DNA-binding region" description="H-T-H motif" evidence="4">
    <location>
        <begin position="43"/>
        <end position="62"/>
    </location>
</feature>
<evidence type="ECO:0000313" key="8">
    <source>
        <dbReference type="Proteomes" id="UP000297948"/>
    </source>
</evidence>
<dbReference type="GO" id="GO:0003700">
    <property type="term" value="F:DNA-binding transcription factor activity"/>
    <property type="evidence" value="ECO:0007669"/>
    <property type="project" value="TreeGrafter"/>
</dbReference>
<dbReference type="PRINTS" id="PR00455">
    <property type="entry name" value="HTHTETR"/>
</dbReference>
<dbReference type="Gene3D" id="1.10.357.10">
    <property type="entry name" value="Tetracycline Repressor, domain 2"/>
    <property type="match status" value="1"/>
</dbReference>
<dbReference type="InterPro" id="IPR050109">
    <property type="entry name" value="HTH-type_TetR-like_transc_reg"/>
</dbReference>
<feature type="non-terminal residue" evidence="7">
    <location>
        <position position="91"/>
    </location>
</feature>
<dbReference type="FunFam" id="1.10.10.60:FF:000141">
    <property type="entry name" value="TetR family transcriptional regulator"/>
    <property type="match status" value="1"/>
</dbReference>
<dbReference type="AlphaFoldDB" id="A0A4Z0HA34"/>
<dbReference type="PANTHER" id="PTHR30055">
    <property type="entry name" value="HTH-TYPE TRANSCRIPTIONAL REGULATOR RUTR"/>
    <property type="match status" value="1"/>
</dbReference>
<keyword evidence="3" id="KW-0804">Transcription</keyword>
<organism evidence="7 8">
    <name type="scientific">Streptomyces palmae</name>
    <dbReference type="NCBI Taxonomy" id="1701085"/>
    <lineage>
        <taxon>Bacteria</taxon>
        <taxon>Bacillati</taxon>
        <taxon>Actinomycetota</taxon>
        <taxon>Actinomycetes</taxon>
        <taxon>Kitasatosporales</taxon>
        <taxon>Streptomycetaceae</taxon>
        <taxon>Streptomyces</taxon>
    </lineage>
</organism>
<dbReference type="GO" id="GO:0045892">
    <property type="term" value="P:negative regulation of DNA-templated transcription"/>
    <property type="evidence" value="ECO:0007669"/>
    <property type="project" value="UniProtKB-ARBA"/>
</dbReference>
<gene>
    <name evidence="7" type="ORF">E4099_08085</name>
</gene>
<keyword evidence="1" id="KW-0805">Transcription regulation</keyword>
<evidence type="ECO:0000256" key="2">
    <source>
        <dbReference type="ARBA" id="ARBA00023125"/>
    </source>
</evidence>
<keyword evidence="8" id="KW-1185">Reference proteome</keyword>
<dbReference type="PANTHER" id="PTHR30055:SF146">
    <property type="entry name" value="HTH-TYPE TRANSCRIPTIONAL DUAL REGULATOR CECR"/>
    <property type="match status" value="1"/>
</dbReference>
<sequence>MRTDNAVRRGTRGRPHGPQPAKRQAILDAAVTVFLREGYQRAGVDVIAAAAGVSKQTVYNHFGDKERLFLAAVEGERQRVAEVVVDGLLGD</sequence>
<dbReference type="EMBL" id="SRID01000048">
    <property type="protein sequence ID" value="TGB14694.1"/>
    <property type="molecule type" value="Genomic_DNA"/>
</dbReference>